<organism evidence="1 2">
    <name type="scientific">Thermogemmatispora tikiterensis</name>
    <dbReference type="NCBI Taxonomy" id="1825093"/>
    <lineage>
        <taxon>Bacteria</taxon>
        <taxon>Bacillati</taxon>
        <taxon>Chloroflexota</taxon>
        <taxon>Ktedonobacteria</taxon>
        <taxon>Thermogemmatisporales</taxon>
        <taxon>Thermogemmatisporaceae</taxon>
        <taxon>Thermogemmatispora</taxon>
    </lineage>
</organism>
<accession>A0A328VTR4</accession>
<gene>
    <name evidence="1" type="ORF">A4R35_18355</name>
</gene>
<evidence type="ECO:0000313" key="1">
    <source>
        <dbReference type="EMBL" id="RAQ97505.1"/>
    </source>
</evidence>
<proteinExistence type="predicted"/>
<protein>
    <recommendedName>
        <fullName evidence="3">MalT-like TPR region domain-containing protein</fullName>
    </recommendedName>
</protein>
<dbReference type="Proteomes" id="UP000248706">
    <property type="component" value="Unassembled WGS sequence"/>
</dbReference>
<dbReference type="RefSeq" id="WP_112431928.1">
    <property type="nucleotide sequence ID" value="NZ_MCIF01000002.1"/>
</dbReference>
<keyword evidence="2" id="KW-1185">Reference proteome</keyword>
<dbReference type="AlphaFoldDB" id="A0A328VTR4"/>
<sequence length="242" mass="27278">MLLSRRTICQSLPILATACSSADDPTLVLRALSEPELSARLLMRSAVVPERAGRYLEALGLVQTALTLVRGRAYAEICHAYRAVLLGEYSRERGDPGALAEAVREARSLRGQILHDGDLKQLRYQLACLEGREEAAPALVRLSLDVWQQPGQMLTDGTWHWARGGFIVKSLETLILSQHRREADQLAQEFLPIENKTFHAYRALEWEWEAIKTKLYASPEQQRAFRRRACQAGYVRQAVIAL</sequence>
<reference evidence="1 2" key="1">
    <citation type="submission" date="2016-08" db="EMBL/GenBank/DDBJ databases">
        <title>Analysis of Carbohydrate Active Enzymes in Thermogemmatispora T81 Reveals Carbohydrate Degradation Ability.</title>
        <authorList>
            <person name="Tomazini A."/>
            <person name="Lal S."/>
            <person name="Stott M."/>
            <person name="Henrissat B."/>
            <person name="Polikarpov I."/>
            <person name="Sparling R."/>
            <person name="Levin D.B."/>
        </authorList>
    </citation>
    <scope>NUCLEOTIDE SEQUENCE [LARGE SCALE GENOMIC DNA]</scope>
    <source>
        <strain evidence="1 2">T81</strain>
    </source>
</reference>
<dbReference type="PROSITE" id="PS51257">
    <property type="entry name" value="PROKAR_LIPOPROTEIN"/>
    <property type="match status" value="1"/>
</dbReference>
<name>A0A328VTR4_9CHLR</name>
<evidence type="ECO:0000313" key="2">
    <source>
        <dbReference type="Proteomes" id="UP000248706"/>
    </source>
</evidence>
<comment type="caution">
    <text evidence="1">The sequence shown here is derived from an EMBL/GenBank/DDBJ whole genome shotgun (WGS) entry which is preliminary data.</text>
</comment>
<evidence type="ECO:0008006" key="3">
    <source>
        <dbReference type="Google" id="ProtNLM"/>
    </source>
</evidence>
<dbReference type="OrthoDB" id="150203at2"/>
<dbReference type="EMBL" id="MCIF01000002">
    <property type="protein sequence ID" value="RAQ97505.1"/>
    <property type="molecule type" value="Genomic_DNA"/>
</dbReference>